<gene>
    <name evidence="2" type="ORF">psal_cds_1216</name>
</gene>
<sequence length="275" mass="29609">MGTSGSHRTATGTAPAPDASPQQTDRRATTIPVIAFEALPVDMILETASWCRAAELRALAETCAVVRDALELEAVWHSAYARDWPSHAPTGACLARIDDCALWGENAAMAALHLVKRAPDPRCRHHPPSLVRVHGWRWACASNLRAPLYRCCTSTRVPCVWGHDAVADCSRRPMAIVYRGAPTTRQVRSRSSFPLSQEHRHLASHEAGVAMTTAPASASWHWGTWKSCTGDGVGVCVVHTGSAPGFVFCRPSHGRVAARGPGRLWLADGATVEAT</sequence>
<dbReference type="SUPFAM" id="SSF81383">
    <property type="entry name" value="F-box domain"/>
    <property type="match status" value="1"/>
</dbReference>
<evidence type="ECO:0008006" key="4">
    <source>
        <dbReference type="Google" id="ProtNLM"/>
    </source>
</evidence>
<reference evidence="2 3" key="1">
    <citation type="journal article" date="2013" name="Science">
        <title>Pandoraviruses: amoeba viruses with genomes up to 2.5 Mb reaching that of parasitic eukaryotes.</title>
        <authorList>
            <person name="Philippe N."/>
            <person name="Legendre M."/>
            <person name="Doutre G."/>
            <person name="Coute Y."/>
            <person name="Poirot O."/>
            <person name="Lescot M."/>
            <person name="Arslan D."/>
            <person name="Seltzer V."/>
            <person name="Bertaux L."/>
            <person name="Bruley C."/>
            <person name="Garin J."/>
            <person name="Claverie J.M."/>
            <person name="Abergel C."/>
        </authorList>
    </citation>
    <scope>NUCLEOTIDE SEQUENCE [LARGE SCALE GENOMIC DNA]</scope>
</reference>
<accession>S4W4A1</accession>
<evidence type="ECO:0000313" key="3">
    <source>
        <dbReference type="Proteomes" id="UP000204584"/>
    </source>
</evidence>
<evidence type="ECO:0000256" key="1">
    <source>
        <dbReference type="SAM" id="MobiDB-lite"/>
    </source>
</evidence>
<organism evidence="2 3">
    <name type="scientific">Pandoravirus salinus</name>
    <dbReference type="NCBI Taxonomy" id="1349410"/>
    <lineage>
        <taxon>Viruses</taxon>
        <taxon>Pandoravirus</taxon>
    </lineage>
</organism>
<dbReference type="EMBL" id="KC977571">
    <property type="protein sequence ID" value="AGO85522.1"/>
    <property type="molecule type" value="Genomic_DNA"/>
</dbReference>
<dbReference type="RefSeq" id="YP_008438601.1">
    <property type="nucleotide sequence ID" value="NC_022098.1"/>
</dbReference>
<dbReference type="GeneID" id="16607309"/>
<keyword evidence="3" id="KW-1185">Reference proteome</keyword>
<feature type="region of interest" description="Disordered" evidence="1">
    <location>
        <begin position="1"/>
        <end position="26"/>
    </location>
</feature>
<name>S4W4A1_9VIRU</name>
<dbReference type="KEGG" id="vg:16607309"/>
<protein>
    <recommendedName>
        <fullName evidence="4">F-box domain containing protein</fullName>
    </recommendedName>
</protein>
<dbReference type="InterPro" id="IPR036047">
    <property type="entry name" value="F-box-like_dom_sf"/>
</dbReference>
<proteinExistence type="predicted"/>
<feature type="compositionally biased region" description="Polar residues" evidence="1">
    <location>
        <begin position="1"/>
        <end position="12"/>
    </location>
</feature>
<evidence type="ECO:0000313" key="2">
    <source>
        <dbReference type="EMBL" id="AGO85522.1"/>
    </source>
</evidence>
<dbReference type="Proteomes" id="UP000204584">
    <property type="component" value="Segment"/>
</dbReference>